<organism evidence="2 3">
    <name type="scientific">Herbiconiux flava</name>
    <dbReference type="NCBI Taxonomy" id="881268"/>
    <lineage>
        <taxon>Bacteria</taxon>
        <taxon>Bacillati</taxon>
        <taxon>Actinomycetota</taxon>
        <taxon>Actinomycetes</taxon>
        <taxon>Micrococcales</taxon>
        <taxon>Microbacteriaceae</taxon>
        <taxon>Herbiconiux</taxon>
    </lineage>
</organism>
<evidence type="ECO:0000256" key="1">
    <source>
        <dbReference type="SAM" id="MobiDB-lite"/>
    </source>
</evidence>
<feature type="compositionally biased region" description="Basic and acidic residues" evidence="1">
    <location>
        <begin position="48"/>
        <end position="83"/>
    </location>
</feature>
<feature type="region of interest" description="Disordered" evidence="1">
    <location>
        <begin position="1"/>
        <end position="128"/>
    </location>
</feature>
<evidence type="ECO:0000313" key="2">
    <source>
        <dbReference type="EMBL" id="NYD69957.1"/>
    </source>
</evidence>
<dbReference type="EMBL" id="JACCBM010000001">
    <property type="protein sequence ID" value="NYD69957.1"/>
    <property type="molecule type" value="Genomic_DNA"/>
</dbReference>
<gene>
    <name evidence="2" type="ORF">BJ984_001115</name>
</gene>
<name>A0A852SME7_9MICO</name>
<dbReference type="Proteomes" id="UP000549913">
    <property type="component" value="Unassembled WGS sequence"/>
</dbReference>
<comment type="caution">
    <text evidence="2">The sequence shown here is derived from an EMBL/GenBank/DDBJ whole genome shotgun (WGS) entry which is preliminary data.</text>
</comment>
<protein>
    <submittedName>
        <fullName evidence="2">Uncharacterized protein</fullName>
    </submittedName>
</protein>
<proteinExistence type="predicted"/>
<accession>A0A852SME7</accession>
<sequence>MTDSSTTPAPDDADQPDVLDQGGSFGAPTVDASTGDGSAGDGATGDTTDERDTADQPDGVDERGEKSSLDPDHESFAAREAHSEGSGPNGSGTSSPDGIGAYSDGADASAEAADAHADSPDPDADGVA</sequence>
<keyword evidence="3" id="KW-1185">Reference proteome</keyword>
<evidence type="ECO:0000313" key="3">
    <source>
        <dbReference type="Proteomes" id="UP000549913"/>
    </source>
</evidence>
<dbReference type="RefSeq" id="WP_179547198.1">
    <property type="nucleotide sequence ID" value="NZ_BSEW01000001.1"/>
</dbReference>
<dbReference type="AlphaFoldDB" id="A0A852SME7"/>
<feature type="compositionally biased region" description="Low complexity" evidence="1">
    <location>
        <begin position="91"/>
        <end position="112"/>
    </location>
</feature>
<reference evidence="2 3" key="1">
    <citation type="submission" date="2020-07" db="EMBL/GenBank/DDBJ databases">
        <title>Sequencing the genomes of 1000 actinobacteria strains.</title>
        <authorList>
            <person name="Klenk H.-P."/>
        </authorList>
    </citation>
    <scope>NUCLEOTIDE SEQUENCE [LARGE SCALE GENOMIC DNA]</scope>
    <source>
        <strain evidence="2 3">DSM 26474</strain>
    </source>
</reference>